<name>A0A5B8EGE5_LACAM</name>
<organism evidence="1 2">
    <name type="scientific">Lactobacillus amylovorus</name>
    <dbReference type="NCBI Taxonomy" id="1604"/>
    <lineage>
        <taxon>Bacteria</taxon>
        <taxon>Bacillati</taxon>
        <taxon>Bacillota</taxon>
        <taxon>Bacilli</taxon>
        <taxon>Lactobacillales</taxon>
        <taxon>Lactobacillaceae</taxon>
        <taxon>Lactobacillus</taxon>
    </lineage>
</organism>
<reference evidence="1 2" key="1">
    <citation type="submission" date="2018-06" db="EMBL/GenBank/DDBJ databases">
        <title>Complete genome sequnece of Lactobacillus amylovorus PMRA3.</title>
        <authorList>
            <person name="Nam Y.-D."/>
            <person name="Chung W.-H."/>
            <person name="Park Y.S."/>
            <person name="Kang J."/>
        </authorList>
    </citation>
    <scope>NUCLEOTIDE SEQUENCE [LARGE SCALE GENOMIC DNA]</scope>
    <source>
        <strain evidence="1 2">PMRA3</strain>
    </source>
</reference>
<dbReference type="Proteomes" id="UP000312326">
    <property type="component" value="Chromosome"/>
</dbReference>
<dbReference type="RefSeq" id="WP_139962253.1">
    <property type="nucleotide sequence ID" value="NZ_CP029754.1"/>
</dbReference>
<protein>
    <submittedName>
        <fullName evidence="1">Uncharacterized protein</fullName>
    </submittedName>
</protein>
<dbReference type="EMBL" id="CP029754">
    <property type="protein sequence ID" value="QDD70224.1"/>
    <property type="molecule type" value="Genomic_DNA"/>
</dbReference>
<dbReference type="AlphaFoldDB" id="A0A5B8EGE5"/>
<sequence length="398" mass="43651">MADGYKNKLRSSVLTNAGRQTFLQVGNGVGTLVYTRAILTSQTMNDSNGNPLDNEIIAGFSNLSDDLKDGKLQLTPVTGNHFEVIANFDNKSQAQDIVFRAIGWYARIDTKNDSGQTVKGPEQLIAVSPTTNESEVLAAGSPDGLSTQVISAALDMTISNAANISMTVNDISYVTRAELDAWQTKIEDTISAGYVELPMRNSQGQQLFDHDDNAILFKKPLIDTDRTLSQQGKPADANATGQRLNDIDRSLEQLNQDLYQNFGTKQNAQDLKNGIIANADANREQDNQIAVLQNRASELEANRQTIHLLGHDWSGLSDHTSDSFKATRQFIVNDTTLTNSNAFANAKATGDAIKQNYQQLSQAIGIIYAWLENLGNQQVIIDLKNRLSALEDQKKETK</sequence>
<evidence type="ECO:0000313" key="1">
    <source>
        <dbReference type="EMBL" id="QDD70224.1"/>
    </source>
</evidence>
<proteinExistence type="predicted"/>
<evidence type="ECO:0000313" key="2">
    <source>
        <dbReference type="Proteomes" id="UP000312326"/>
    </source>
</evidence>
<accession>A0A5B8EGE5</accession>
<gene>
    <name evidence="1" type="ORF">DM298_04520</name>
</gene>